<dbReference type="InterPro" id="IPR039425">
    <property type="entry name" value="RNA_pol_sigma-70-like"/>
</dbReference>
<feature type="compositionally biased region" description="Basic and acidic residues" evidence="5">
    <location>
        <begin position="34"/>
        <end position="56"/>
    </location>
</feature>
<dbReference type="GO" id="GO:0003677">
    <property type="term" value="F:DNA binding"/>
    <property type="evidence" value="ECO:0007669"/>
    <property type="project" value="InterPro"/>
</dbReference>
<dbReference type="Pfam" id="PF08281">
    <property type="entry name" value="Sigma70_r4_2"/>
    <property type="match status" value="1"/>
</dbReference>
<evidence type="ECO:0000313" key="9">
    <source>
        <dbReference type="Proteomes" id="UP000431901"/>
    </source>
</evidence>
<dbReference type="NCBIfam" id="TIGR02937">
    <property type="entry name" value="sigma70-ECF"/>
    <property type="match status" value="1"/>
</dbReference>
<keyword evidence="4" id="KW-0804">Transcription</keyword>
<dbReference type="InterPro" id="IPR014284">
    <property type="entry name" value="RNA_pol_sigma-70_dom"/>
</dbReference>
<keyword evidence="9" id="KW-1185">Reference proteome</keyword>
<keyword evidence="3" id="KW-0731">Sigma factor</keyword>
<feature type="domain" description="RNA polymerase sigma factor 70 region 4 type 2" evidence="7">
    <location>
        <begin position="174"/>
        <end position="226"/>
    </location>
</feature>
<comment type="similarity">
    <text evidence="1">Belongs to the sigma-70 factor family. ECF subfamily.</text>
</comment>
<evidence type="ECO:0000259" key="7">
    <source>
        <dbReference type="Pfam" id="PF08281"/>
    </source>
</evidence>
<evidence type="ECO:0000256" key="4">
    <source>
        <dbReference type="ARBA" id="ARBA00023163"/>
    </source>
</evidence>
<evidence type="ECO:0000313" key="8">
    <source>
        <dbReference type="EMBL" id="MXQ63132.1"/>
    </source>
</evidence>
<keyword evidence="2" id="KW-0805">Transcription regulation</keyword>
<gene>
    <name evidence="8" type="ORF">GQ466_03700</name>
</gene>
<dbReference type="OrthoDB" id="9784272at2"/>
<dbReference type="GO" id="GO:0016987">
    <property type="term" value="F:sigma factor activity"/>
    <property type="evidence" value="ECO:0007669"/>
    <property type="project" value="UniProtKB-KW"/>
</dbReference>
<protein>
    <submittedName>
        <fullName evidence="8">Sigma-70 family RNA polymerase sigma factor</fullName>
    </submittedName>
</protein>
<evidence type="ECO:0000256" key="5">
    <source>
        <dbReference type="SAM" id="MobiDB-lite"/>
    </source>
</evidence>
<dbReference type="InterPro" id="IPR036388">
    <property type="entry name" value="WH-like_DNA-bd_sf"/>
</dbReference>
<dbReference type="Pfam" id="PF04542">
    <property type="entry name" value="Sigma70_r2"/>
    <property type="match status" value="1"/>
</dbReference>
<dbReference type="PANTHER" id="PTHR43133:SF66">
    <property type="entry name" value="ECF RNA POLYMERASE SIGMA FACTOR SIGK"/>
    <property type="match status" value="1"/>
</dbReference>
<dbReference type="InterPro" id="IPR013324">
    <property type="entry name" value="RNA_pol_sigma_r3/r4-like"/>
</dbReference>
<dbReference type="InterPro" id="IPR007627">
    <property type="entry name" value="RNA_pol_sigma70_r2"/>
</dbReference>
<dbReference type="AlphaFoldDB" id="A0A6I4W8U1"/>
<dbReference type="EMBL" id="WUTW01000001">
    <property type="protein sequence ID" value="MXQ63132.1"/>
    <property type="molecule type" value="Genomic_DNA"/>
</dbReference>
<dbReference type="CDD" id="cd06171">
    <property type="entry name" value="Sigma70_r4"/>
    <property type="match status" value="1"/>
</dbReference>
<reference evidence="8 9" key="1">
    <citation type="submission" date="2019-12" db="EMBL/GenBank/DDBJ databases">
        <title>Nocardia macrotermitis sp. nov. and Nocardia aurantia sp. nov., isolated from the gut of the fungus growing-termite Macrotermes natalensis.</title>
        <authorList>
            <person name="Christine B."/>
            <person name="Rene B."/>
        </authorList>
    </citation>
    <scope>NUCLEOTIDE SEQUENCE [LARGE SCALE GENOMIC DNA]</scope>
    <source>
        <strain evidence="8 9">DSM 102126</strain>
    </source>
</reference>
<dbReference type="Gene3D" id="1.10.10.10">
    <property type="entry name" value="Winged helix-like DNA-binding domain superfamily/Winged helix DNA-binding domain"/>
    <property type="match status" value="1"/>
</dbReference>
<comment type="caution">
    <text evidence="8">The sequence shown here is derived from an EMBL/GenBank/DDBJ whole genome shotgun (WGS) entry which is preliminary data.</text>
</comment>
<name>A0A6I4W8U1_9ACTN</name>
<dbReference type="SUPFAM" id="SSF88659">
    <property type="entry name" value="Sigma3 and sigma4 domains of RNA polymerase sigma factors"/>
    <property type="match status" value="1"/>
</dbReference>
<feature type="domain" description="RNA polymerase sigma-70 region 2" evidence="6">
    <location>
        <begin position="78"/>
        <end position="144"/>
    </location>
</feature>
<evidence type="ECO:0000256" key="1">
    <source>
        <dbReference type="ARBA" id="ARBA00010641"/>
    </source>
</evidence>
<dbReference type="InterPro" id="IPR013249">
    <property type="entry name" value="RNA_pol_sigma70_r4_t2"/>
</dbReference>
<dbReference type="InterPro" id="IPR013325">
    <property type="entry name" value="RNA_pol_sigma_r2"/>
</dbReference>
<evidence type="ECO:0000259" key="6">
    <source>
        <dbReference type="Pfam" id="PF04542"/>
    </source>
</evidence>
<evidence type="ECO:0000256" key="3">
    <source>
        <dbReference type="ARBA" id="ARBA00023082"/>
    </source>
</evidence>
<organism evidence="8 9">
    <name type="scientific">Actinomadura rayongensis</name>
    <dbReference type="NCBI Taxonomy" id="1429076"/>
    <lineage>
        <taxon>Bacteria</taxon>
        <taxon>Bacillati</taxon>
        <taxon>Actinomycetota</taxon>
        <taxon>Actinomycetes</taxon>
        <taxon>Streptosporangiales</taxon>
        <taxon>Thermomonosporaceae</taxon>
        <taxon>Actinomadura</taxon>
    </lineage>
</organism>
<proteinExistence type="inferred from homology"/>
<evidence type="ECO:0000256" key="2">
    <source>
        <dbReference type="ARBA" id="ARBA00023015"/>
    </source>
</evidence>
<feature type="region of interest" description="Disordered" evidence="5">
    <location>
        <begin position="1"/>
        <end position="56"/>
    </location>
</feature>
<dbReference type="Proteomes" id="UP000431901">
    <property type="component" value="Unassembled WGS sequence"/>
</dbReference>
<dbReference type="SUPFAM" id="SSF88946">
    <property type="entry name" value="Sigma2 domain of RNA polymerase sigma factors"/>
    <property type="match status" value="1"/>
</dbReference>
<sequence length="234" mass="26173">MSFTPGVRDPPPRGWAPISLGDATHPRAPSHRTRGVDSTDSESRAARARPAPHDDRADLAALLAQVARGDRDAFEQVYRRLAAPVYGVALRVVRDPAQAEEIAQEVLVEVWRKASHYRPDRGSATAWALTVAHRRAVDRVRSAQATRVRDQRAAVPDRDYDQVTETVHTHLDHQQVRRCLRGLTETQRESITLAYYGGYTYREVAELLNVGLAAVKTRMRDGLIRLRDCLGVQA</sequence>
<dbReference type="GO" id="GO:0006352">
    <property type="term" value="P:DNA-templated transcription initiation"/>
    <property type="evidence" value="ECO:0007669"/>
    <property type="project" value="InterPro"/>
</dbReference>
<dbReference type="PANTHER" id="PTHR43133">
    <property type="entry name" value="RNA POLYMERASE ECF-TYPE SIGMA FACTO"/>
    <property type="match status" value="1"/>
</dbReference>
<dbReference type="Gene3D" id="1.10.1740.10">
    <property type="match status" value="1"/>
</dbReference>
<accession>A0A6I4W8U1</accession>
<dbReference type="NCBIfam" id="NF007228">
    <property type="entry name" value="PRK09646.1"/>
    <property type="match status" value="1"/>
</dbReference>